<feature type="domain" description="Response regulatory" evidence="3">
    <location>
        <begin position="7"/>
        <end position="123"/>
    </location>
</feature>
<dbReference type="Pfam" id="PF00072">
    <property type="entry name" value="Response_reg"/>
    <property type="match status" value="1"/>
</dbReference>
<reference evidence="4 5" key="1">
    <citation type="journal article" date="2015" name="Nature">
        <title>rRNA introns, odd ribosomes, and small enigmatic genomes across a large radiation of phyla.</title>
        <authorList>
            <person name="Brown C.T."/>
            <person name="Hug L.A."/>
            <person name="Thomas B.C."/>
            <person name="Sharon I."/>
            <person name="Castelle C.J."/>
            <person name="Singh A."/>
            <person name="Wilkins M.J."/>
            <person name="Williams K.H."/>
            <person name="Banfield J.F."/>
        </authorList>
    </citation>
    <scope>NUCLEOTIDE SEQUENCE [LARGE SCALE GENOMIC DNA]</scope>
</reference>
<keyword evidence="1 2" id="KW-0597">Phosphoprotein</keyword>
<dbReference type="InterPro" id="IPR001789">
    <property type="entry name" value="Sig_transdc_resp-reg_receiver"/>
</dbReference>
<evidence type="ECO:0000256" key="1">
    <source>
        <dbReference type="ARBA" id="ARBA00022553"/>
    </source>
</evidence>
<protein>
    <submittedName>
        <fullName evidence="4">Response regulator receiver domain protein</fullName>
    </submittedName>
</protein>
<comment type="caution">
    <text evidence="4">The sequence shown here is derived from an EMBL/GenBank/DDBJ whole genome shotgun (WGS) entry which is preliminary data.</text>
</comment>
<dbReference type="Proteomes" id="UP000034956">
    <property type="component" value="Unassembled WGS sequence"/>
</dbReference>
<accession>A0A0G1XAQ6</accession>
<dbReference type="GO" id="GO:0000160">
    <property type="term" value="P:phosphorelay signal transduction system"/>
    <property type="evidence" value="ECO:0007669"/>
    <property type="project" value="InterPro"/>
</dbReference>
<dbReference type="SUPFAM" id="SSF52172">
    <property type="entry name" value="CheY-like"/>
    <property type="match status" value="1"/>
</dbReference>
<dbReference type="PROSITE" id="PS50110">
    <property type="entry name" value="RESPONSE_REGULATORY"/>
    <property type="match status" value="1"/>
</dbReference>
<dbReference type="EMBL" id="LCPF01000001">
    <property type="protein sequence ID" value="KKU91405.1"/>
    <property type="molecule type" value="Genomic_DNA"/>
</dbReference>
<dbReference type="Gene3D" id="3.40.50.2300">
    <property type="match status" value="1"/>
</dbReference>
<feature type="modified residue" description="4-aspartylphosphate" evidence="2">
    <location>
        <position position="56"/>
    </location>
</feature>
<proteinExistence type="predicted"/>
<dbReference type="SMART" id="SM00448">
    <property type="entry name" value="REC"/>
    <property type="match status" value="1"/>
</dbReference>
<evidence type="ECO:0000313" key="4">
    <source>
        <dbReference type="EMBL" id="KKU91405.1"/>
    </source>
</evidence>
<dbReference type="PANTHER" id="PTHR44591:SF3">
    <property type="entry name" value="RESPONSE REGULATORY DOMAIN-CONTAINING PROTEIN"/>
    <property type="match status" value="1"/>
</dbReference>
<dbReference type="AlphaFoldDB" id="A0A0G1XAQ6"/>
<evidence type="ECO:0000313" key="5">
    <source>
        <dbReference type="Proteomes" id="UP000034956"/>
    </source>
</evidence>
<name>A0A0G1XAQ6_9BACT</name>
<sequence>MADIPKKILLVEDEPLLANLLKQRLEKENFEVSPVHDGEEALNFLKTNKPDLILLDIILPKISGFELMEKLKDDPSVQSAPIVIVSNLGQESDIEKGQVLGAIGYFVKAKLSIEELVGQIKDFLSKA</sequence>
<dbReference type="CDD" id="cd17574">
    <property type="entry name" value="REC_OmpR"/>
    <property type="match status" value="1"/>
</dbReference>
<organism evidence="4 5">
    <name type="scientific">Candidatus Jorgensenbacteria bacterium GW2011_GWA1_48_11</name>
    <dbReference type="NCBI Taxonomy" id="1618660"/>
    <lineage>
        <taxon>Bacteria</taxon>
        <taxon>Candidatus Joergenseniibacteriota</taxon>
    </lineage>
</organism>
<evidence type="ECO:0000259" key="3">
    <source>
        <dbReference type="PROSITE" id="PS50110"/>
    </source>
</evidence>
<dbReference type="PANTHER" id="PTHR44591">
    <property type="entry name" value="STRESS RESPONSE REGULATOR PROTEIN 1"/>
    <property type="match status" value="1"/>
</dbReference>
<gene>
    <name evidence="4" type="ORF">UY23_C0001G0010</name>
</gene>
<dbReference type="InterPro" id="IPR011006">
    <property type="entry name" value="CheY-like_superfamily"/>
</dbReference>
<dbReference type="InterPro" id="IPR050595">
    <property type="entry name" value="Bact_response_regulator"/>
</dbReference>
<evidence type="ECO:0000256" key="2">
    <source>
        <dbReference type="PROSITE-ProRule" id="PRU00169"/>
    </source>
</evidence>